<keyword evidence="3" id="KW-1185">Reference proteome</keyword>
<dbReference type="EMBL" id="AOHZ01000096">
    <property type="protein sequence ID" value="ELY49316.1"/>
    <property type="molecule type" value="Genomic_DNA"/>
</dbReference>
<feature type="transmembrane region" description="Helical" evidence="1">
    <location>
        <begin position="25"/>
        <end position="42"/>
    </location>
</feature>
<accession>L9WJA1</accession>
<protein>
    <submittedName>
        <fullName evidence="2">Uncharacterized protein</fullName>
    </submittedName>
</protein>
<organism evidence="2 3">
    <name type="scientific">Natronolimnohabitans innermongolicus JCM 12255</name>
    <dbReference type="NCBI Taxonomy" id="1227499"/>
    <lineage>
        <taxon>Archaea</taxon>
        <taxon>Methanobacteriati</taxon>
        <taxon>Methanobacteriota</taxon>
        <taxon>Stenosarchaea group</taxon>
        <taxon>Halobacteria</taxon>
        <taxon>Halobacteriales</taxon>
        <taxon>Natrialbaceae</taxon>
        <taxon>Natronolimnohabitans</taxon>
    </lineage>
</organism>
<comment type="caution">
    <text evidence="2">The sequence shown here is derived from an EMBL/GenBank/DDBJ whole genome shotgun (WGS) entry which is preliminary data.</text>
</comment>
<name>L9WJA1_9EURY</name>
<evidence type="ECO:0000313" key="3">
    <source>
        <dbReference type="Proteomes" id="UP000011602"/>
    </source>
</evidence>
<dbReference type="eggNOG" id="ENOG502N5DP">
    <property type="taxonomic scope" value="Archaea"/>
</dbReference>
<dbReference type="AlphaFoldDB" id="L9WJA1"/>
<keyword evidence="1" id="KW-0472">Membrane</keyword>
<evidence type="ECO:0000256" key="1">
    <source>
        <dbReference type="SAM" id="Phobius"/>
    </source>
</evidence>
<dbReference type="Proteomes" id="UP000011602">
    <property type="component" value="Unassembled WGS sequence"/>
</dbReference>
<proteinExistence type="predicted"/>
<keyword evidence="1" id="KW-0812">Transmembrane</keyword>
<feature type="transmembrane region" description="Helical" evidence="1">
    <location>
        <begin position="54"/>
        <end position="72"/>
    </location>
</feature>
<keyword evidence="1" id="KW-1133">Transmembrane helix</keyword>
<gene>
    <name evidence="2" type="ORF">C493_20636</name>
</gene>
<evidence type="ECO:0000313" key="2">
    <source>
        <dbReference type="EMBL" id="ELY49316.1"/>
    </source>
</evidence>
<sequence length="76" mass="8189">MPQQSEHVGSMTTDSDVALVSTQRVLLTVFVAVLLLAFNYGSTFETPTGVASAAVAYLVVGYLTLTVMDVLFDRLF</sequence>
<reference evidence="2 3" key="1">
    <citation type="journal article" date="2014" name="PLoS Genet.">
        <title>Phylogenetically driven sequencing of extremely halophilic archaea reveals strategies for static and dynamic osmo-response.</title>
        <authorList>
            <person name="Becker E.A."/>
            <person name="Seitzer P.M."/>
            <person name="Tritt A."/>
            <person name="Larsen D."/>
            <person name="Krusor M."/>
            <person name="Yao A.I."/>
            <person name="Wu D."/>
            <person name="Madern D."/>
            <person name="Eisen J.A."/>
            <person name="Darling A.E."/>
            <person name="Facciotti M.T."/>
        </authorList>
    </citation>
    <scope>NUCLEOTIDE SEQUENCE [LARGE SCALE GENOMIC DNA]</scope>
    <source>
        <strain evidence="2 3">JCM 12255</strain>
    </source>
</reference>